<feature type="domain" description="MATH" evidence="4">
    <location>
        <begin position="18"/>
        <end position="151"/>
    </location>
</feature>
<dbReference type="GO" id="GO:0016567">
    <property type="term" value="P:protein ubiquitination"/>
    <property type="evidence" value="ECO:0007669"/>
    <property type="project" value="InterPro"/>
</dbReference>
<dbReference type="InterPro" id="IPR011333">
    <property type="entry name" value="SKP1/BTB/POZ_sf"/>
</dbReference>
<evidence type="ECO:0000256" key="1">
    <source>
        <dbReference type="ARBA" id="ARBA00004906"/>
    </source>
</evidence>
<evidence type="ECO:0000259" key="3">
    <source>
        <dbReference type="PROSITE" id="PS50097"/>
    </source>
</evidence>
<dbReference type="Gene3D" id="1.25.40.420">
    <property type="match status" value="1"/>
</dbReference>
<dbReference type="PANTHER" id="PTHR26379">
    <property type="entry name" value="BTB/POZ AND MATH DOMAIN-CONTAINING PROTEIN 1"/>
    <property type="match status" value="1"/>
</dbReference>
<dbReference type="Proteomes" id="UP001054889">
    <property type="component" value="Unassembled WGS sequence"/>
</dbReference>
<comment type="caution">
    <text evidence="5">The sequence shown here is derived from an EMBL/GenBank/DDBJ whole genome shotgun (WGS) entry which is preliminary data.</text>
</comment>
<accession>A0AAV5DHG5</accession>
<dbReference type="Gene3D" id="3.30.710.10">
    <property type="entry name" value="Potassium Channel Kv1.1, Chain A"/>
    <property type="match status" value="1"/>
</dbReference>
<dbReference type="InterPro" id="IPR002083">
    <property type="entry name" value="MATH/TRAF_dom"/>
</dbReference>
<proteinExistence type="inferred from homology"/>
<evidence type="ECO:0000313" key="6">
    <source>
        <dbReference type="Proteomes" id="UP001054889"/>
    </source>
</evidence>
<evidence type="ECO:0000259" key="4">
    <source>
        <dbReference type="PROSITE" id="PS50144"/>
    </source>
</evidence>
<dbReference type="InterPro" id="IPR045005">
    <property type="entry name" value="BPM1-6"/>
</dbReference>
<comment type="similarity">
    <text evidence="2">Belongs to the Tdpoz family.</text>
</comment>
<dbReference type="SUPFAM" id="SSF49599">
    <property type="entry name" value="TRAF domain-like"/>
    <property type="match status" value="1"/>
</dbReference>
<comment type="pathway">
    <text evidence="1">Protein modification; protein ubiquitination.</text>
</comment>
<dbReference type="AlphaFoldDB" id="A0AAV5DHG5"/>
<dbReference type="SUPFAM" id="SSF54695">
    <property type="entry name" value="POZ domain"/>
    <property type="match status" value="1"/>
</dbReference>
<dbReference type="Pfam" id="PF00651">
    <property type="entry name" value="BTB"/>
    <property type="match status" value="1"/>
</dbReference>
<dbReference type="Gene3D" id="2.60.210.10">
    <property type="entry name" value="Apoptosis, Tumor Necrosis Factor Receptor Associated Protein 2, Chain A"/>
    <property type="match status" value="1"/>
</dbReference>
<dbReference type="SMART" id="SM00225">
    <property type="entry name" value="BTB"/>
    <property type="match status" value="1"/>
</dbReference>
<dbReference type="InterPro" id="IPR056423">
    <property type="entry name" value="BACK_BPM_SPOP"/>
</dbReference>
<dbReference type="Pfam" id="PF24570">
    <property type="entry name" value="BACK_BPM_SPOP"/>
    <property type="match status" value="1"/>
</dbReference>
<dbReference type="EMBL" id="BQKI01000016">
    <property type="protein sequence ID" value="GJN09606.1"/>
    <property type="molecule type" value="Genomic_DNA"/>
</dbReference>
<feature type="domain" description="BTB" evidence="3">
    <location>
        <begin position="195"/>
        <end position="262"/>
    </location>
</feature>
<organism evidence="5 6">
    <name type="scientific">Eleusine coracana subsp. coracana</name>
    <dbReference type="NCBI Taxonomy" id="191504"/>
    <lineage>
        <taxon>Eukaryota</taxon>
        <taxon>Viridiplantae</taxon>
        <taxon>Streptophyta</taxon>
        <taxon>Embryophyta</taxon>
        <taxon>Tracheophyta</taxon>
        <taxon>Spermatophyta</taxon>
        <taxon>Magnoliopsida</taxon>
        <taxon>Liliopsida</taxon>
        <taxon>Poales</taxon>
        <taxon>Poaceae</taxon>
        <taxon>PACMAD clade</taxon>
        <taxon>Chloridoideae</taxon>
        <taxon>Cynodonteae</taxon>
        <taxon>Eleusininae</taxon>
        <taxon>Eleusine</taxon>
    </lineage>
</organism>
<keyword evidence="6" id="KW-1185">Reference proteome</keyword>
<dbReference type="InterPro" id="IPR008974">
    <property type="entry name" value="TRAF-like"/>
</dbReference>
<name>A0AAV5DHG5_ELECO</name>
<dbReference type="Pfam" id="PF22486">
    <property type="entry name" value="MATH_2"/>
    <property type="match status" value="1"/>
</dbReference>
<gene>
    <name evidence="5" type="primary">ga27627</name>
    <name evidence="5" type="ORF">PR202_ga27627</name>
</gene>
<sequence length="366" mass="41312">MSARNSNASAASAPSEFRGTHVFDVTNYGKHRGLGAGIFIPSETFYIGGYAWSIRFYPGGHASEKYASPDYVAVTLELMTKDVVVTASYDMGLVDQAIGACYFPIESEKAEFDTNPSMGHSRWFMSRFMKRTQLEASPFLRDDRIVIECSLAVIKGTKQQVPDDETGTAAPESSLLPRSDLADHWGKLLSQKEGADVTFMVKDKTFTAHRMVLAARSPLLKKELNWPNPGPPNYVINVANMDPEVFESLLHFIYTDAMPDMDQLDEDRRKERIGYLLFAAQTYGLDRLKVICEDILSRNLEVETVCNVLLRVYQYNCNKLKDACIDFIISDRWIEVSKTEGYKHLKTNCPSILIEILEKGRKLDNK</sequence>
<evidence type="ECO:0000256" key="2">
    <source>
        <dbReference type="ARBA" id="ARBA00010846"/>
    </source>
</evidence>
<protein>
    <submittedName>
        <fullName evidence="5">Uncharacterized protein</fullName>
    </submittedName>
</protein>
<reference evidence="5" key="2">
    <citation type="submission" date="2021-12" db="EMBL/GenBank/DDBJ databases">
        <title>Resequencing data analysis of finger millet.</title>
        <authorList>
            <person name="Hatakeyama M."/>
            <person name="Aluri S."/>
            <person name="Balachadran M.T."/>
            <person name="Sivarajan S.R."/>
            <person name="Poveda L."/>
            <person name="Shimizu-Inatsugi R."/>
            <person name="Schlapbach R."/>
            <person name="Sreeman S.M."/>
            <person name="Shimizu K.K."/>
        </authorList>
    </citation>
    <scope>NUCLEOTIDE SEQUENCE</scope>
</reference>
<dbReference type="CDD" id="cd00121">
    <property type="entry name" value="MATH"/>
    <property type="match status" value="1"/>
</dbReference>
<dbReference type="InterPro" id="IPR000210">
    <property type="entry name" value="BTB/POZ_dom"/>
</dbReference>
<dbReference type="PROSITE" id="PS50144">
    <property type="entry name" value="MATH"/>
    <property type="match status" value="1"/>
</dbReference>
<evidence type="ECO:0000313" key="5">
    <source>
        <dbReference type="EMBL" id="GJN09606.1"/>
    </source>
</evidence>
<reference evidence="5" key="1">
    <citation type="journal article" date="2018" name="DNA Res.">
        <title>Multiple hybrid de novo genome assembly of finger millet, an orphan allotetraploid crop.</title>
        <authorList>
            <person name="Hatakeyama M."/>
            <person name="Aluri S."/>
            <person name="Balachadran M.T."/>
            <person name="Sivarajan S.R."/>
            <person name="Patrignani A."/>
            <person name="Gruter S."/>
            <person name="Poveda L."/>
            <person name="Shimizu-Inatsugi R."/>
            <person name="Baeten J."/>
            <person name="Francoijs K.J."/>
            <person name="Nataraja K.N."/>
            <person name="Reddy Y.A.N."/>
            <person name="Phadnis S."/>
            <person name="Ravikumar R.L."/>
            <person name="Schlapbach R."/>
            <person name="Sreeman S.M."/>
            <person name="Shimizu K.K."/>
        </authorList>
    </citation>
    <scope>NUCLEOTIDE SEQUENCE</scope>
</reference>
<dbReference type="PANTHER" id="PTHR26379:SF474">
    <property type="entry name" value="OS08G0228200 PROTEIN"/>
    <property type="match status" value="1"/>
</dbReference>
<dbReference type="PROSITE" id="PS50097">
    <property type="entry name" value="BTB"/>
    <property type="match status" value="1"/>
</dbReference>